<evidence type="ECO:0000313" key="3">
    <source>
        <dbReference type="Proteomes" id="UP001517376"/>
    </source>
</evidence>
<dbReference type="PANTHER" id="PTHR43441">
    <property type="entry name" value="RIBOSOMAL-PROTEIN-SERINE ACETYLTRANSFERASE"/>
    <property type="match status" value="1"/>
</dbReference>
<dbReference type="PANTHER" id="PTHR43441:SF2">
    <property type="entry name" value="FAMILY ACETYLTRANSFERASE, PUTATIVE (AFU_ORTHOLOGUE AFUA_7G00850)-RELATED"/>
    <property type="match status" value="1"/>
</dbReference>
<gene>
    <name evidence="2" type="ORF">GU920_13170</name>
</gene>
<protein>
    <submittedName>
        <fullName evidence="2">GNAT family N-acetyltransferase</fullName>
    </submittedName>
</protein>
<dbReference type="Gene3D" id="3.40.630.30">
    <property type="match status" value="1"/>
</dbReference>
<dbReference type="RefSeq" id="WP_161767556.1">
    <property type="nucleotide sequence ID" value="NZ_JAAATW010000003.1"/>
</dbReference>
<evidence type="ECO:0000259" key="1">
    <source>
        <dbReference type="PROSITE" id="PS51186"/>
    </source>
</evidence>
<proteinExistence type="predicted"/>
<comment type="caution">
    <text evidence="2">The sequence shown here is derived from an EMBL/GenBank/DDBJ whole genome shotgun (WGS) entry which is preliminary data.</text>
</comment>
<reference evidence="3" key="1">
    <citation type="submission" date="2020-01" db="EMBL/GenBank/DDBJ databases">
        <title>Sphingomonas sp. strain CSW-10.</title>
        <authorList>
            <person name="Chen W.-M."/>
        </authorList>
    </citation>
    <scope>NUCLEOTIDE SEQUENCE [LARGE SCALE GENOMIC DNA]</scope>
    <source>
        <strain evidence="3">CCP-1</strain>
    </source>
</reference>
<dbReference type="InterPro" id="IPR000182">
    <property type="entry name" value="GNAT_dom"/>
</dbReference>
<dbReference type="InterPro" id="IPR016181">
    <property type="entry name" value="Acyl_CoA_acyltransferase"/>
</dbReference>
<organism evidence="2 3">
    <name type="scientific">Paragemmobacter ruber</name>
    <dbReference type="NCBI Taxonomy" id="1985673"/>
    <lineage>
        <taxon>Bacteria</taxon>
        <taxon>Pseudomonadati</taxon>
        <taxon>Pseudomonadota</taxon>
        <taxon>Alphaproteobacteria</taxon>
        <taxon>Rhodobacterales</taxon>
        <taxon>Paracoccaceae</taxon>
        <taxon>Paragemmobacter</taxon>
    </lineage>
</organism>
<dbReference type="Pfam" id="PF00583">
    <property type="entry name" value="Acetyltransf_1"/>
    <property type="match status" value="1"/>
</dbReference>
<dbReference type="InterPro" id="IPR051908">
    <property type="entry name" value="Ribosomal_N-acetyltransferase"/>
</dbReference>
<dbReference type="EMBL" id="JAAATW010000003">
    <property type="protein sequence ID" value="NBE08488.1"/>
    <property type="molecule type" value="Genomic_DNA"/>
</dbReference>
<accession>A0ABW9Y7F3</accession>
<dbReference type="SUPFAM" id="SSF55729">
    <property type="entry name" value="Acyl-CoA N-acyltransferases (Nat)"/>
    <property type="match status" value="1"/>
</dbReference>
<sequence length="159" mass="17475">MLRRATDGEIPAVAALIAANPMALLQQPEAWLREIAGGEARGVLIWDEGGIEGFAVIDWEYPGVIGLWNLGVVQPRRGVGQRLIRAVLDEVFGRLGAHRLFCDAAFDNAAAIAAFGKAGFVREGVMRECWQREPGVWVDCVAFSMLAREWRADAWQARA</sequence>
<dbReference type="Proteomes" id="UP001517376">
    <property type="component" value="Unassembled WGS sequence"/>
</dbReference>
<dbReference type="PROSITE" id="PS51186">
    <property type="entry name" value="GNAT"/>
    <property type="match status" value="1"/>
</dbReference>
<evidence type="ECO:0000313" key="2">
    <source>
        <dbReference type="EMBL" id="NBE08488.1"/>
    </source>
</evidence>
<name>A0ABW9Y7F3_9RHOB</name>
<feature type="domain" description="N-acetyltransferase" evidence="1">
    <location>
        <begin position="1"/>
        <end position="150"/>
    </location>
</feature>
<keyword evidence="3" id="KW-1185">Reference proteome</keyword>